<evidence type="ECO:0000313" key="3">
    <source>
        <dbReference type="EMBL" id="ALO45960.1"/>
    </source>
</evidence>
<dbReference type="STRING" id="1249552.PS2015_1302"/>
<dbReference type="EMBL" id="CP013189">
    <property type="protein sequence ID" value="ALO45960.1"/>
    <property type="molecule type" value="Genomic_DNA"/>
</dbReference>
<evidence type="ECO:0008006" key="5">
    <source>
        <dbReference type="Google" id="ProtNLM"/>
    </source>
</evidence>
<feature type="compositionally biased region" description="Polar residues" evidence="1">
    <location>
        <begin position="132"/>
        <end position="149"/>
    </location>
</feature>
<dbReference type="Proteomes" id="UP000065641">
    <property type="component" value="Chromosome"/>
</dbReference>
<evidence type="ECO:0000256" key="1">
    <source>
        <dbReference type="SAM" id="MobiDB-lite"/>
    </source>
</evidence>
<feature type="region of interest" description="Disordered" evidence="1">
    <location>
        <begin position="130"/>
        <end position="149"/>
    </location>
</feature>
<keyword evidence="2" id="KW-0732">Signal</keyword>
<sequence length="220" mass="23331" precursor="true">MSDEQQKSVGRRTLLAGMGVMAAAGLATGSSPASAQTPSSGFQPARHDQDKWMDELPGNHRVFVDSSTTTGGGSALWYANNIISAHEEAYDGKASDYAMIVCFRHMSTPYGFNDAIWAKYGALLNRNADPAPTSNPMSQPGPTNGGNSIASSVERGMHFAICGRATRRFAGMLAQATNGSADEIYAELLANGIPNSHFVAAGVLAATRAQEYRYSLLYAE</sequence>
<reference evidence="3 4" key="1">
    <citation type="submission" date="2015-11" db="EMBL/GenBank/DDBJ databases">
        <authorList>
            <person name="Zhang Y."/>
            <person name="Guo Z."/>
        </authorList>
    </citation>
    <scope>NUCLEOTIDE SEQUENCE [LARGE SCALE GENOMIC DNA]</scope>
    <source>
        <strain evidence="3 4">KCTC 32221</strain>
    </source>
</reference>
<dbReference type="InterPro" id="IPR006311">
    <property type="entry name" value="TAT_signal"/>
</dbReference>
<feature type="region of interest" description="Disordered" evidence="1">
    <location>
        <begin position="29"/>
        <end position="50"/>
    </location>
</feature>
<name>A0A0S2KCA8_9GAMM</name>
<evidence type="ECO:0000313" key="4">
    <source>
        <dbReference type="Proteomes" id="UP000065641"/>
    </source>
</evidence>
<dbReference type="PROSITE" id="PS51318">
    <property type="entry name" value="TAT"/>
    <property type="match status" value="1"/>
</dbReference>
<accession>A0A0S2KCA8</accession>
<organism evidence="3 4">
    <name type="scientific">Pseudohongiella spirulinae</name>
    <dbReference type="NCBI Taxonomy" id="1249552"/>
    <lineage>
        <taxon>Bacteria</taxon>
        <taxon>Pseudomonadati</taxon>
        <taxon>Pseudomonadota</taxon>
        <taxon>Gammaproteobacteria</taxon>
        <taxon>Pseudomonadales</taxon>
        <taxon>Pseudohongiellaceae</taxon>
        <taxon>Pseudohongiella</taxon>
    </lineage>
</organism>
<feature type="signal peptide" evidence="2">
    <location>
        <begin position="1"/>
        <end position="35"/>
    </location>
</feature>
<feature type="compositionally biased region" description="Polar residues" evidence="1">
    <location>
        <begin position="30"/>
        <end position="42"/>
    </location>
</feature>
<dbReference type="KEGG" id="pspi:PS2015_1302"/>
<dbReference type="RefSeq" id="WP_058021448.1">
    <property type="nucleotide sequence ID" value="NZ_CP013189.1"/>
</dbReference>
<feature type="chain" id="PRO_5006601440" description="Tat pathway signal protein" evidence="2">
    <location>
        <begin position="36"/>
        <end position="220"/>
    </location>
</feature>
<dbReference type="OrthoDB" id="114122at2"/>
<protein>
    <recommendedName>
        <fullName evidence="5">Tat pathway signal protein</fullName>
    </recommendedName>
</protein>
<dbReference type="AlphaFoldDB" id="A0A0S2KCA8"/>
<keyword evidence="4" id="KW-1185">Reference proteome</keyword>
<gene>
    <name evidence="3" type="ORF">PS2015_1302</name>
</gene>
<evidence type="ECO:0000256" key="2">
    <source>
        <dbReference type="SAM" id="SignalP"/>
    </source>
</evidence>
<proteinExistence type="predicted"/>